<protein>
    <submittedName>
        <fullName evidence="1">Uncharacterized protein</fullName>
    </submittedName>
</protein>
<reference evidence="1" key="2">
    <citation type="journal article" date="2022" name="New Phytol.">
        <title>Evolutionary transition to the ectomycorrhizal habit in the genomes of a hyperdiverse lineage of mushroom-forming fungi.</title>
        <authorList>
            <person name="Looney B."/>
            <person name="Miyauchi S."/>
            <person name="Morin E."/>
            <person name="Drula E."/>
            <person name="Courty P.E."/>
            <person name="Kohler A."/>
            <person name="Kuo A."/>
            <person name="LaButti K."/>
            <person name="Pangilinan J."/>
            <person name="Lipzen A."/>
            <person name="Riley R."/>
            <person name="Andreopoulos W."/>
            <person name="He G."/>
            <person name="Johnson J."/>
            <person name="Nolan M."/>
            <person name="Tritt A."/>
            <person name="Barry K.W."/>
            <person name="Grigoriev I.V."/>
            <person name="Nagy L.G."/>
            <person name="Hibbett D."/>
            <person name="Henrissat B."/>
            <person name="Matheny P.B."/>
            <person name="Labbe J."/>
            <person name="Martin F.M."/>
        </authorList>
    </citation>
    <scope>NUCLEOTIDE SEQUENCE</scope>
    <source>
        <strain evidence="1">FP105234-sp</strain>
    </source>
</reference>
<evidence type="ECO:0000313" key="1">
    <source>
        <dbReference type="EMBL" id="KAI0040171.1"/>
    </source>
</evidence>
<evidence type="ECO:0000313" key="2">
    <source>
        <dbReference type="Proteomes" id="UP000814033"/>
    </source>
</evidence>
<proteinExistence type="predicted"/>
<comment type="caution">
    <text evidence="1">The sequence shown here is derived from an EMBL/GenBank/DDBJ whole genome shotgun (WGS) entry which is preliminary data.</text>
</comment>
<feature type="non-terminal residue" evidence="1">
    <location>
        <position position="152"/>
    </location>
</feature>
<accession>A0ACB8R999</accession>
<organism evidence="1 2">
    <name type="scientific">Auriscalpium vulgare</name>
    <dbReference type="NCBI Taxonomy" id="40419"/>
    <lineage>
        <taxon>Eukaryota</taxon>
        <taxon>Fungi</taxon>
        <taxon>Dikarya</taxon>
        <taxon>Basidiomycota</taxon>
        <taxon>Agaricomycotina</taxon>
        <taxon>Agaricomycetes</taxon>
        <taxon>Russulales</taxon>
        <taxon>Auriscalpiaceae</taxon>
        <taxon>Auriscalpium</taxon>
    </lineage>
</organism>
<sequence length="152" mass="16527">MEHRDCRADAFWTTFLNERLASLGILPLSSTNDTAHTPQAILNAEVHGARLALGALLTRCNVFAPISILPPEILAHIFECLALVSPPRRAALGSNGRRPKATLGWIKSATHVCRSWRATALGDPALWGKIDFNEVGVTLGREMLARARSVPL</sequence>
<dbReference type="EMBL" id="MU276221">
    <property type="protein sequence ID" value="KAI0040171.1"/>
    <property type="molecule type" value="Genomic_DNA"/>
</dbReference>
<reference evidence="1" key="1">
    <citation type="submission" date="2021-02" db="EMBL/GenBank/DDBJ databases">
        <authorList>
            <consortium name="DOE Joint Genome Institute"/>
            <person name="Ahrendt S."/>
            <person name="Looney B.P."/>
            <person name="Miyauchi S."/>
            <person name="Morin E."/>
            <person name="Drula E."/>
            <person name="Courty P.E."/>
            <person name="Chicoki N."/>
            <person name="Fauchery L."/>
            <person name="Kohler A."/>
            <person name="Kuo A."/>
            <person name="Labutti K."/>
            <person name="Pangilinan J."/>
            <person name="Lipzen A."/>
            <person name="Riley R."/>
            <person name="Andreopoulos W."/>
            <person name="He G."/>
            <person name="Johnson J."/>
            <person name="Barry K.W."/>
            <person name="Grigoriev I.V."/>
            <person name="Nagy L."/>
            <person name="Hibbett D."/>
            <person name="Henrissat B."/>
            <person name="Matheny P.B."/>
            <person name="Labbe J."/>
            <person name="Martin F."/>
        </authorList>
    </citation>
    <scope>NUCLEOTIDE SEQUENCE</scope>
    <source>
        <strain evidence="1">FP105234-sp</strain>
    </source>
</reference>
<keyword evidence="2" id="KW-1185">Reference proteome</keyword>
<dbReference type="Proteomes" id="UP000814033">
    <property type="component" value="Unassembled WGS sequence"/>
</dbReference>
<name>A0ACB8R999_9AGAM</name>
<gene>
    <name evidence="1" type="ORF">FA95DRAFT_1503233</name>
</gene>